<feature type="transmembrane region" description="Helical" evidence="1">
    <location>
        <begin position="378"/>
        <end position="400"/>
    </location>
</feature>
<protein>
    <recommendedName>
        <fullName evidence="4">MFS transporter</fullName>
    </recommendedName>
</protein>
<proteinExistence type="predicted"/>
<sequence>MKVLSMILAGFVVGYAISDIRPLDSLLSSTAEFGSPATIVNGLTVLALTACLVSVVLARSSARGVLIMAIGAVLVVVFRTVGMVTGMFGDWAGAVGAGALLGASAVLAGRHRGAQASLAVAAVGAGLLGKALDALLQADDGPVFVWDVVGAGDDVSPQRAIVMVIVASAAAIALFLAYRHEELQPYETQRILLVGIPLPVAAGVLTWIATGHDPRSVEWLGALAGMTAVALVASFLLPGRNGRLLLVLFASSSAGIGSFGFAAGDSAQLALSVGLLVVGGGLGYRWPQLYIGLGGLFVIAVAGVIEGYAEVSTGSEFALPLVAAYVVVSALATSPGSLAVSLPVLFTMTLPVVVYSASYQPGLSSDVAVATRTSEPDYLALSVAGLVVVAVVTVACAVLMRRPIHNPAVR</sequence>
<evidence type="ECO:0000256" key="1">
    <source>
        <dbReference type="SAM" id="Phobius"/>
    </source>
</evidence>
<keyword evidence="3" id="KW-1185">Reference proteome</keyword>
<evidence type="ECO:0008006" key="4">
    <source>
        <dbReference type="Google" id="ProtNLM"/>
    </source>
</evidence>
<keyword evidence="1" id="KW-1133">Transmembrane helix</keyword>
<dbReference type="RefSeq" id="WP_149407631.1">
    <property type="nucleotide sequence ID" value="NZ_JAWLKE010000006.1"/>
</dbReference>
<keyword evidence="1" id="KW-0812">Transmembrane</keyword>
<feature type="transmembrane region" description="Helical" evidence="1">
    <location>
        <begin position="34"/>
        <end position="58"/>
    </location>
</feature>
<feature type="transmembrane region" description="Helical" evidence="1">
    <location>
        <begin position="158"/>
        <end position="178"/>
    </location>
</feature>
<name>A0ABU4B0M4_9NOCA</name>
<organism evidence="2 3">
    <name type="scientific">Rhodococcus cercidiphylli</name>
    <dbReference type="NCBI Taxonomy" id="489916"/>
    <lineage>
        <taxon>Bacteria</taxon>
        <taxon>Bacillati</taxon>
        <taxon>Actinomycetota</taxon>
        <taxon>Actinomycetes</taxon>
        <taxon>Mycobacteriales</taxon>
        <taxon>Nocardiaceae</taxon>
        <taxon>Rhodococcus</taxon>
    </lineage>
</organism>
<feature type="transmembrane region" description="Helical" evidence="1">
    <location>
        <begin position="65"/>
        <end position="85"/>
    </location>
</feature>
<evidence type="ECO:0000313" key="2">
    <source>
        <dbReference type="EMBL" id="MDV6232040.1"/>
    </source>
</evidence>
<reference evidence="2 3" key="1">
    <citation type="submission" date="2023-10" db="EMBL/GenBank/DDBJ databases">
        <title>Development of a sustainable strategy for remediation of hydrocarbon-contaminated territories based on the waste exchange concept.</title>
        <authorList>
            <person name="Krivoruchko A."/>
        </authorList>
    </citation>
    <scope>NUCLEOTIDE SEQUENCE [LARGE SCALE GENOMIC DNA]</scope>
    <source>
        <strain evidence="2 3">IEGM 1322</strain>
    </source>
</reference>
<keyword evidence="1" id="KW-0472">Membrane</keyword>
<accession>A0ABU4B0M4</accession>
<dbReference type="Proteomes" id="UP001185899">
    <property type="component" value="Unassembled WGS sequence"/>
</dbReference>
<feature type="transmembrane region" description="Helical" evidence="1">
    <location>
        <begin position="116"/>
        <end position="138"/>
    </location>
</feature>
<evidence type="ECO:0000313" key="3">
    <source>
        <dbReference type="Proteomes" id="UP001185899"/>
    </source>
</evidence>
<gene>
    <name evidence="2" type="ORF">R3P95_15925</name>
</gene>
<feature type="transmembrane region" description="Helical" evidence="1">
    <location>
        <begin position="190"/>
        <end position="210"/>
    </location>
</feature>
<comment type="caution">
    <text evidence="2">The sequence shown here is derived from an EMBL/GenBank/DDBJ whole genome shotgun (WGS) entry which is preliminary data.</text>
</comment>
<dbReference type="EMBL" id="JAWLKE010000006">
    <property type="protein sequence ID" value="MDV6232040.1"/>
    <property type="molecule type" value="Genomic_DNA"/>
</dbReference>
<feature type="transmembrane region" description="Helical" evidence="1">
    <location>
        <begin position="216"/>
        <end position="237"/>
    </location>
</feature>
<feature type="transmembrane region" description="Helical" evidence="1">
    <location>
        <begin position="91"/>
        <end position="109"/>
    </location>
</feature>
<feature type="transmembrane region" description="Helical" evidence="1">
    <location>
        <begin position="289"/>
        <end position="305"/>
    </location>
</feature>
<feature type="transmembrane region" description="Helical" evidence="1">
    <location>
        <begin position="317"/>
        <end position="333"/>
    </location>
</feature>
<feature type="transmembrane region" description="Helical" evidence="1">
    <location>
        <begin position="244"/>
        <end position="261"/>
    </location>
</feature>